<gene>
    <name evidence="10" type="ORF">C1881_04910</name>
</gene>
<feature type="compositionally biased region" description="Basic and acidic residues" evidence="8">
    <location>
        <begin position="332"/>
        <end position="341"/>
    </location>
</feature>
<name>A0A369LIW2_9ACTN</name>
<dbReference type="CDD" id="cd00077">
    <property type="entry name" value="HDc"/>
    <property type="match status" value="1"/>
</dbReference>
<keyword evidence="2" id="KW-0479">Metal-binding</keyword>
<evidence type="ECO:0000313" key="10">
    <source>
        <dbReference type="EMBL" id="RDB59072.1"/>
    </source>
</evidence>
<evidence type="ECO:0000256" key="7">
    <source>
        <dbReference type="SAM" id="Coils"/>
    </source>
</evidence>
<dbReference type="InterPro" id="IPR005249">
    <property type="entry name" value="YqeK"/>
</dbReference>
<keyword evidence="7" id="KW-0175">Coiled coil</keyword>
<dbReference type="PROSITE" id="PS51831">
    <property type="entry name" value="HD"/>
    <property type="match status" value="1"/>
</dbReference>
<dbReference type="PANTHER" id="PTHR35795">
    <property type="entry name" value="SLR1885 PROTEIN"/>
    <property type="match status" value="1"/>
</dbReference>
<protein>
    <recommendedName>
        <fullName evidence="1">bis(5'-nucleosyl)-tetraphosphatase (symmetrical)</fullName>
        <ecNumber evidence="1">3.6.1.41</ecNumber>
    </recommendedName>
</protein>
<dbReference type="AlphaFoldDB" id="A0A369LIW2"/>
<proteinExistence type="predicted"/>
<keyword evidence="3" id="KW-0547">Nucleotide-binding</keyword>
<dbReference type="GO" id="GO:0000166">
    <property type="term" value="F:nucleotide binding"/>
    <property type="evidence" value="ECO:0007669"/>
    <property type="project" value="UniProtKB-KW"/>
</dbReference>
<evidence type="ECO:0000256" key="4">
    <source>
        <dbReference type="ARBA" id="ARBA00022801"/>
    </source>
</evidence>
<reference evidence="10 11" key="1">
    <citation type="journal article" date="2018" name="Elife">
        <title>Discovery and characterization of a prevalent human gut bacterial enzyme sufficient for the inactivation of a family of plant toxins.</title>
        <authorList>
            <person name="Koppel N."/>
            <person name="Bisanz J.E."/>
            <person name="Pandelia M.E."/>
            <person name="Turnbaugh P.J."/>
            <person name="Balskus E.P."/>
        </authorList>
    </citation>
    <scope>NUCLEOTIDE SEQUENCE [LARGE SCALE GENOMIC DNA]</scope>
    <source>
        <strain evidence="10 11">OB21 GAM31</strain>
    </source>
</reference>
<evidence type="ECO:0000259" key="9">
    <source>
        <dbReference type="PROSITE" id="PS51831"/>
    </source>
</evidence>
<comment type="catalytic activity">
    <reaction evidence="6">
        <text>P(1),P(4)-bis(5'-adenosyl) tetraphosphate + H2O = 2 ADP + 2 H(+)</text>
        <dbReference type="Rhea" id="RHEA:24252"/>
        <dbReference type="ChEBI" id="CHEBI:15377"/>
        <dbReference type="ChEBI" id="CHEBI:15378"/>
        <dbReference type="ChEBI" id="CHEBI:58141"/>
        <dbReference type="ChEBI" id="CHEBI:456216"/>
        <dbReference type="EC" id="3.6.1.41"/>
    </reaction>
</comment>
<sequence length="352" mass="38562">MSPDRFDEMRQALQARVKASRYRHSLGVSQTAEQLARIYGVNQSEAAVAGLLHDWDKSLTGDELKRKAKKLKLAGKEVREHATGVLHSWTAAATLRDEFPELSDAVLQAIGRHTCGAVGMSDLDMVVFVADIIEPGRDFPDIEGLRAAVGEVCLEELFYRTYKANFMYLLSADMVVAPPSLDVYNSLVVERKERLEAERAACDAPAGNEASEAQLLAAEIARREQLAREAEQQMALARKAAEERERVREEKRAKMQAEAAEARAKLEARGKVRLEALLQPEPEPVMRPEQNASPQGESICDSGEAAGVKTNEASAAVSAQASVEQPAALADKQPEKPKVERTPNGARIIPIQ</sequence>
<evidence type="ECO:0000256" key="1">
    <source>
        <dbReference type="ARBA" id="ARBA00012506"/>
    </source>
</evidence>
<dbReference type="InterPro" id="IPR006674">
    <property type="entry name" value="HD_domain"/>
</dbReference>
<evidence type="ECO:0000256" key="8">
    <source>
        <dbReference type="SAM" id="MobiDB-lite"/>
    </source>
</evidence>
<evidence type="ECO:0000256" key="2">
    <source>
        <dbReference type="ARBA" id="ARBA00022723"/>
    </source>
</evidence>
<dbReference type="Pfam" id="PF01966">
    <property type="entry name" value="HD"/>
    <property type="match status" value="1"/>
</dbReference>
<dbReference type="EMBL" id="PPTO01000006">
    <property type="protein sequence ID" value="RDB59072.1"/>
    <property type="molecule type" value="Genomic_DNA"/>
</dbReference>
<feature type="coiled-coil region" evidence="7">
    <location>
        <begin position="213"/>
        <end position="260"/>
    </location>
</feature>
<dbReference type="PANTHER" id="PTHR35795:SF1">
    <property type="entry name" value="BIS(5'-NUCLEOSYL)-TETRAPHOSPHATASE, SYMMETRICAL"/>
    <property type="match status" value="1"/>
</dbReference>
<dbReference type="Gene3D" id="1.10.3210.10">
    <property type="entry name" value="Hypothetical protein af1432"/>
    <property type="match status" value="1"/>
</dbReference>
<dbReference type="InterPro" id="IPR051094">
    <property type="entry name" value="Diverse_Catalytic_Enzymes"/>
</dbReference>
<accession>A0A369LIW2</accession>
<dbReference type="Proteomes" id="UP000253975">
    <property type="component" value="Unassembled WGS sequence"/>
</dbReference>
<dbReference type="GO" id="GO:0008803">
    <property type="term" value="F:bis(5'-nucleosyl)-tetraphosphatase (symmetrical) activity"/>
    <property type="evidence" value="ECO:0007669"/>
    <property type="project" value="UniProtKB-EC"/>
</dbReference>
<feature type="domain" description="HD" evidence="9">
    <location>
        <begin position="21"/>
        <end position="136"/>
    </location>
</feature>
<dbReference type="EC" id="3.6.1.41" evidence="1"/>
<comment type="caution">
    <text evidence="10">The sequence shown here is derived from an EMBL/GenBank/DDBJ whole genome shotgun (WGS) entry which is preliminary data.</text>
</comment>
<feature type="region of interest" description="Disordered" evidence="8">
    <location>
        <begin position="281"/>
        <end position="352"/>
    </location>
</feature>
<evidence type="ECO:0000256" key="3">
    <source>
        <dbReference type="ARBA" id="ARBA00022741"/>
    </source>
</evidence>
<dbReference type="NCBIfam" id="TIGR00488">
    <property type="entry name" value="bis(5'-nucleosyl)-tetraphosphatase (symmetrical) YqeK"/>
    <property type="match status" value="1"/>
</dbReference>
<evidence type="ECO:0000313" key="11">
    <source>
        <dbReference type="Proteomes" id="UP000253975"/>
    </source>
</evidence>
<dbReference type="InterPro" id="IPR003607">
    <property type="entry name" value="HD/PDEase_dom"/>
</dbReference>
<dbReference type="SMART" id="SM00471">
    <property type="entry name" value="HDc"/>
    <property type="match status" value="1"/>
</dbReference>
<keyword evidence="4" id="KW-0378">Hydrolase</keyword>
<dbReference type="SUPFAM" id="SSF109604">
    <property type="entry name" value="HD-domain/PDEase-like"/>
    <property type="match status" value="1"/>
</dbReference>
<feature type="compositionally biased region" description="Low complexity" evidence="8">
    <location>
        <begin position="312"/>
        <end position="328"/>
    </location>
</feature>
<dbReference type="GO" id="GO:0046872">
    <property type="term" value="F:metal ion binding"/>
    <property type="evidence" value="ECO:0007669"/>
    <property type="project" value="UniProtKB-KW"/>
</dbReference>
<keyword evidence="5" id="KW-0408">Iron</keyword>
<evidence type="ECO:0000256" key="5">
    <source>
        <dbReference type="ARBA" id="ARBA00023004"/>
    </source>
</evidence>
<evidence type="ECO:0000256" key="6">
    <source>
        <dbReference type="ARBA" id="ARBA00049417"/>
    </source>
</evidence>
<organism evidence="10 11">
    <name type="scientific">Slackia isoflavoniconvertens</name>
    <dbReference type="NCBI Taxonomy" id="572010"/>
    <lineage>
        <taxon>Bacteria</taxon>
        <taxon>Bacillati</taxon>
        <taxon>Actinomycetota</taxon>
        <taxon>Coriobacteriia</taxon>
        <taxon>Eggerthellales</taxon>
        <taxon>Eggerthellaceae</taxon>
        <taxon>Slackia</taxon>
    </lineage>
</organism>